<dbReference type="EMBL" id="LLXH01003852">
    <property type="protein sequence ID" value="PKC53767.1"/>
    <property type="molecule type" value="Genomic_DNA"/>
</dbReference>
<dbReference type="Proteomes" id="UP000232688">
    <property type="component" value="Unassembled WGS sequence"/>
</dbReference>
<proteinExistence type="predicted"/>
<comment type="caution">
    <text evidence="1">The sequence shown here is derived from an EMBL/GenBank/DDBJ whole genome shotgun (WGS) entry which is preliminary data.</text>
</comment>
<protein>
    <submittedName>
        <fullName evidence="1">Uncharacterized protein</fullName>
    </submittedName>
</protein>
<dbReference type="VEuPathDB" id="FungiDB:RhiirA1_478607"/>
<dbReference type="AlphaFoldDB" id="A0A2I1FLJ3"/>
<evidence type="ECO:0000313" key="1">
    <source>
        <dbReference type="EMBL" id="PKC53767.1"/>
    </source>
</evidence>
<accession>A0A2I1FLJ3</accession>
<evidence type="ECO:0000313" key="2">
    <source>
        <dbReference type="Proteomes" id="UP000232688"/>
    </source>
</evidence>
<reference evidence="1 2" key="2">
    <citation type="submission" date="2017-10" db="EMBL/GenBank/DDBJ databases">
        <title>Genome analyses suggest a sexual origin of heterokaryosis in a supposedly ancient asexual fungus.</title>
        <authorList>
            <person name="Corradi N."/>
            <person name="Sedzielewska K."/>
            <person name="Noel J."/>
            <person name="Charron P."/>
            <person name="Farinelli L."/>
            <person name="Marton T."/>
            <person name="Kruger M."/>
            <person name="Pelin A."/>
            <person name="Brachmann A."/>
            <person name="Corradi N."/>
        </authorList>
    </citation>
    <scope>NUCLEOTIDE SEQUENCE [LARGE SCALE GENOMIC DNA]</scope>
    <source>
        <strain evidence="1 2">A1</strain>
    </source>
</reference>
<reference evidence="1 2" key="1">
    <citation type="submission" date="2017-10" db="EMBL/GenBank/DDBJ databases">
        <title>Extensive intraspecific genome diversity in a model arbuscular mycorrhizal fungus.</title>
        <authorList>
            <person name="Chen E.C.H."/>
            <person name="Morin E."/>
            <person name="Baudet D."/>
            <person name="Noel J."/>
            <person name="Ndikumana S."/>
            <person name="Charron P."/>
            <person name="St-Onge C."/>
            <person name="Giorgi J."/>
            <person name="Grigoriev I.V."/>
            <person name="Roux C."/>
            <person name="Martin F.M."/>
            <person name="Corradi N."/>
        </authorList>
    </citation>
    <scope>NUCLEOTIDE SEQUENCE [LARGE SCALE GENOMIC DNA]</scope>
    <source>
        <strain evidence="1 2">A1</strain>
    </source>
</reference>
<sequence length="139" mass="16423">MGLPLETHNIENEDEALHYCINDMHIRINIMGMVADSNEAVCCKINCHNERKTISNYWLHSDRVAWSWCKSISYMSEIEYNISLTKAITKEKNEAELCKSVKQMMEVNRLLLRLLKDRVYAEKEPKNKKARVQEYLKKE</sequence>
<organism evidence="1 2">
    <name type="scientific">Rhizophagus irregularis</name>
    <dbReference type="NCBI Taxonomy" id="588596"/>
    <lineage>
        <taxon>Eukaryota</taxon>
        <taxon>Fungi</taxon>
        <taxon>Fungi incertae sedis</taxon>
        <taxon>Mucoromycota</taxon>
        <taxon>Glomeromycotina</taxon>
        <taxon>Glomeromycetes</taxon>
        <taxon>Glomerales</taxon>
        <taxon>Glomeraceae</taxon>
        <taxon>Rhizophagus</taxon>
    </lineage>
</organism>
<dbReference type="VEuPathDB" id="FungiDB:RhiirFUN_001083"/>
<name>A0A2I1FLJ3_9GLOM</name>
<gene>
    <name evidence="1" type="ORF">RhiirA1_478607</name>
</gene>